<feature type="domain" description="Transposase IS66 central" evidence="1">
    <location>
        <begin position="3"/>
        <end position="70"/>
    </location>
</feature>
<reference evidence="2" key="1">
    <citation type="submission" date="2020-08" db="EMBL/GenBank/DDBJ databases">
        <title>Genomic Encyclopedia of Type Strains, Phase IV (KMG-IV): sequencing the most valuable type-strain genomes for metagenomic binning, comparative biology and taxonomic classification.</title>
        <authorList>
            <person name="Goeker M."/>
        </authorList>
    </citation>
    <scope>NUCLEOTIDE SEQUENCE [LARGE SCALE GENOMIC DNA]</scope>
    <source>
        <strain evidence="2">DSM 105720</strain>
    </source>
</reference>
<comment type="caution">
    <text evidence="2">The sequence shown here is derived from an EMBL/GenBank/DDBJ whole genome shotgun (WGS) entry which is preliminary data.</text>
</comment>
<name>A0A840D9I7_9BACE</name>
<protein>
    <recommendedName>
        <fullName evidence="1">Transposase IS66 central domain-containing protein</fullName>
    </recommendedName>
</protein>
<evidence type="ECO:0000313" key="2">
    <source>
        <dbReference type="EMBL" id="MBB4045275.1"/>
    </source>
</evidence>
<proteinExistence type="predicted"/>
<sequence length="71" mass="8465">MLKLFGKFKSALQTDGYECYELLDAKKGIMLLGCWAYARRHFWELQGNDESRAEYALKQIQLLYDVERQNR</sequence>
<dbReference type="Pfam" id="PF03050">
    <property type="entry name" value="DDE_Tnp_IS66"/>
    <property type="match status" value="1"/>
</dbReference>
<organism evidence="2 3">
    <name type="scientific">Bacteroides reticulotermitis</name>
    <dbReference type="NCBI Taxonomy" id="1133319"/>
    <lineage>
        <taxon>Bacteria</taxon>
        <taxon>Pseudomonadati</taxon>
        <taxon>Bacteroidota</taxon>
        <taxon>Bacteroidia</taxon>
        <taxon>Bacteroidales</taxon>
        <taxon>Bacteroidaceae</taxon>
        <taxon>Bacteroides</taxon>
    </lineage>
</organism>
<dbReference type="InterPro" id="IPR004291">
    <property type="entry name" value="Transposase_IS66_central"/>
</dbReference>
<dbReference type="EMBL" id="JACIER010000014">
    <property type="protein sequence ID" value="MBB4045275.1"/>
    <property type="molecule type" value="Genomic_DNA"/>
</dbReference>
<evidence type="ECO:0000313" key="3">
    <source>
        <dbReference type="Proteomes" id="UP000560658"/>
    </source>
</evidence>
<keyword evidence="3" id="KW-1185">Reference proteome</keyword>
<dbReference type="AlphaFoldDB" id="A0A840D9I7"/>
<accession>A0A840D9I7</accession>
<evidence type="ECO:0000259" key="1">
    <source>
        <dbReference type="Pfam" id="PF03050"/>
    </source>
</evidence>
<dbReference type="Proteomes" id="UP000560658">
    <property type="component" value="Unassembled WGS sequence"/>
</dbReference>
<gene>
    <name evidence="2" type="ORF">GGR06_003087</name>
</gene>